<reference evidence="12" key="1">
    <citation type="submission" date="2019-05" db="EMBL/GenBank/DDBJ databases">
        <title>Flavobacterium profundi sp. nov., isolated from a deep-sea seamount.</title>
        <authorList>
            <person name="Zhang D.-C."/>
        </authorList>
    </citation>
    <scope>NUCLEOTIDE SEQUENCE [LARGE SCALE GENOMIC DNA]</scope>
    <source>
        <strain evidence="12">EC11</strain>
    </source>
</reference>
<keyword evidence="8" id="KW-0472">Membrane</keyword>
<dbReference type="PANTHER" id="PTHR21666:SF288">
    <property type="entry name" value="CELL DIVISION PROTEIN YTFB"/>
    <property type="match status" value="1"/>
</dbReference>
<feature type="domain" description="Csd3-like second N-terminal" evidence="10">
    <location>
        <begin position="164"/>
        <end position="286"/>
    </location>
</feature>
<dbReference type="InterPro" id="IPR011055">
    <property type="entry name" value="Dup_hybrid_motif"/>
</dbReference>
<keyword evidence="8" id="KW-0812">Transmembrane</keyword>
<dbReference type="SUPFAM" id="SSF51261">
    <property type="entry name" value="Duplicated hybrid motif"/>
    <property type="match status" value="1"/>
</dbReference>
<sequence>MDKRRNRELGRKYLKFLKTKILRYLSLLLLLFTIVISCDKKEEKKGVPQKNEKKEPIIKEFGFIFNDYEVIRDTIKSGDNLGLIFDKYKLPDSLRTYDVVEKVKDSFNPRMIKIGKPYLLFLDKKDPKELKALVYVKNKIDYAVIDFRDSIQVINKKKATSLKRRTIAAEIEGSFSETLANEGASPALASRLAKVYEYSIDFFKIQKGDKFCATIYERYIEDTIYAGVERVEATYFKHRGKDFYAFPYKLKAEQAIPDYYDEDGNGLKTMFLKAPLDYFRISSRFSGRRFHPVQKRWKAHSGTDYAAATGTPIKATAAGVVERAGYTSGNGNYVKIRHNGTYSTQYLHMSKILVKKGQYVSQGQVIGKVGSTGLATGPHVCYRFWKNGVQVDPLRLILPSAEPMKEKDKGQYLKHIEPLKRELDSVMTNKFKE</sequence>
<dbReference type="InterPro" id="IPR050570">
    <property type="entry name" value="Cell_wall_metabolism_enzyme"/>
</dbReference>
<keyword evidence="8" id="KW-1133">Transmembrane helix</keyword>
<feature type="domain" description="M23ase beta-sheet core" evidence="9">
    <location>
        <begin position="299"/>
        <end position="393"/>
    </location>
</feature>
<reference evidence="11 12" key="2">
    <citation type="submission" date="2019-05" db="EMBL/GenBank/DDBJ databases">
        <authorList>
            <person name="Lianzixin W."/>
        </authorList>
    </citation>
    <scope>NUCLEOTIDE SEQUENCE [LARGE SCALE GENOMIC DNA]</scope>
    <source>
        <strain evidence="11 12">EC11</strain>
    </source>
</reference>
<evidence type="ECO:0000256" key="5">
    <source>
        <dbReference type="ARBA" id="ARBA00022801"/>
    </source>
</evidence>
<keyword evidence="7" id="KW-0482">Metalloprotease</keyword>
<keyword evidence="6" id="KW-0862">Zinc</keyword>
<evidence type="ECO:0000256" key="7">
    <source>
        <dbReference type="ARBA" id="ARBA00023049"/>
    </source>
</evidence>
<reference evidence="11 12" key="3">
    <citation type="submission" date="2020-02" db="EMBL/GenBank/DDBJ databases">
        <title>Flavobacterium profundi sp. nov., isolated from a deep-sea seamount.</title>
        <authorList>
            <person name="Zhang D.-C."/>
        </authorList>
    </citation>
    <scope>NUCLEOTIDE SEQUENCE [LARGE SCALE GENOMIC DNA]</scope>
    <source>
        <strain evidence="11 12">EC11</strain>
    </source>
</reference>
<evidence type="ECO:0000259" key="9">
    <source>
        <dbReference type="Pfam" id="PF01551"/>
    </source>
</evidence>
<evidence type="ECO:0000256" key="6">
    <source>
        <dbReference type="ARBA" id="ARBA00022833"/>
    </source>
</evidence>
<evidence type="ECO:0000259" key="10">
    <source>
        <dbReference type="Pfam" id="PF19425"/>
    </source>
</evidence>
<dbReference type="Gene3D" id="3.10.450.350">
    <property type="match status" value="1"/>
</dbReference>
<evidence type="ECO:0000256" key="1">
    <source>
        <dbReference type="ARBA" id="ARBA00001947"/>
    </source>
</evidence>
<protein>
    <submittedName>
        <fullName evidence="11">Peptidoglycan DD-metalloendopeptidase family protein</fullName>
    </submittedName>
</protein>
<dbReference type="InterPro" id="IPR016047">
    <property type="entry name" value="M23ase_b-sheet_dom"/>
</dbReference>
<comment type="cofactor">
    <cofactor evidence="1">
        <name>Zn(2+)</name>
        <dbReference type="ChEBI" id="CHEBI:29105"/>
    </cofactor>
</comment>
<keyword evidence="5" id="KW-0378">Hydrolase</keyword>
<dbReference type="Pfam" id="PF01551">
    <property type="entry name" value="Peptidase_M23"/>
    <property type="match status" value="1"/>
</dbReference>
<accession>A0ABX0ITB7</accession>
<comment type="subcellular location">
    <subcellularLocation>
        <location evidence="2">Cell envelope</location>
    </subcellularLocation>
</comment>
<dbReference type="Proteomes" id="UP000817854">
    <property type="component" value="Unassembled WGS sequence"/>
</dbReference>
<evidence type="ECO:0000256" key="3">
    <source>
        <dbReference type="ARBA" id="ARBA00022670"/>
    </source>
</evidence>
<dbReference type="InterPro" id="IPR045834">
    <property type="entry name" value="Csd3_N2"/>
</dbReference>
<dbReference type="Pfam" id="PF19425">
    <property type="entry name" value="Csd3_N2"/>
    <property type="match status" value="1"/>
</dbReference>
<comment type="caution">
    <text evidence="11">The sequence shown here is derived from an EMBL/GenBank/DDBJ whole genome shotgun (WGS) entry which is preliminary data.</text>
</comment>
<feature type="transmembrane region" description="Helical" evidence="8">
    <location>
        <begin position="21"/>
        <end position="37"/>
    </location>
</feature>
<dbReference type="PANTHER" id="PTHR21666">
    <property type="entry name" value="PEPTIDASE-RELATED"/>
    <property type="match status" value="1"/>
</dbReference>
<evidence type="ECO:0000313" key="12">
    <source>
        <dbReference type="Proteomes" id="UP000817854"/>
    </source>
</evidence>
<keyword evidence="4" id="KW-0479">Metal-binding</keyword>
<dbReference type="Gene3D" id="2.70.70.10">
    <property type="entry name" value="Glucose Permease (Domain IIA)"/>
    <property type="match status" value="1"/>
</dbReference>
<dbReference type="EMBL" id="VEVQ02000011">
    <property type="protein sequence ID" value="NHN27119.1"/>
    <property type="molecule type" value="Genomic_DNA"/>
</dbReference>
<evidence type="ECO:0000256" key="2">
    <source>
        <dbReference type="ARBA" id="ARBA00004196"/>
    </source>
</evidence>
<name>A0ABX0ITB7_9FLAO</name>
<dbReference type="CDD" id="cd12797">
    <property type="entry name" value="M23_peptidase"/>
    <property type="match status" value="1"/>
</dbReference>
<evidence type="ECO:0000313" key="11">
    <source>
        <dbReference type="EMBL" id="NHN27119.1"/>
    </source>
</evidence>
<proteinExistence type="predicted"/>
<keyword evidence="3" id="KW-0645">Protease</keyword>
<organism evidence="11 12">
    <name type="scientific">Flavobacterium jejuense</name>
    <dbReference type="NCBI Taxonomy" id="1544455"/>
    <lineage>
        <taxon>Bacteria</taxon>
        <taxon>Pseudomonadati</taxon>
        <taxon>Bacteroidota</taxon>
        <taxon>Flavobacteriia</taxon>
        <taxon>Flavobacteriales</taxon>
        <taxon>Flavobacteriaceae</taxon>
        <taxon>Flavobacterium</taxon>
    </lineage>
</organism>
<evidence type="ECO:0000256" key="4">
    <source>
        <dbReference type="ARBA" id="ARBA00022723"/>
    </source>
</evidence>
<gene>
    <name evidence="11" type="ORF">FIA58_015660</name>
</gene>
<keyword evidence="12" id="KW-1185">Reference proteome</keyword>
<evidence type="ECO:0000256" key="8">
    <source>
        <dbReference type="SAM" id="Phobius"/>
    </source>
</evidence>